<protein>
    <submittedName>
        <fullName evidence="1">Uncharacterized protein</fullName>
    </submittedName>
</protein>
<dbReference type="OrthoDB" id="7289984at2759"/>
<dbReference type="AlphaFoldDB" id="A0A9P1ITU6"/>
<dbReference type="Gene3D" id="3.40.50.720">
    <property type="entry name" value="NAD(P)-binding Rossmann-like Domain"/>
    <property type="match status" value="1"/>
</dbReference>
<dbReference type="Pfam" id="PF00106">
    <property type="entry name" value="adh_short"/>
    <property type="match status" value="1"/>
</dbReference>
<dbReference type="GO" id="GO:0016491">
    <property type="term" value="F:oxidoreductase activity"/>
    <property type="evidence" value="ECO:0007669"/>
    <property type="project" value="TreeGrafter"/>
</dbReference>
<dbReference type="Proteomes" id="UP001152747">
    <property type="component" value="Unassembled WGS sequence"/>
</dbReference>
<accession>A0A9P1ITU6</accession>
<dbReference type="PANTHER" id="PTHR43544:SF6">
    <property type="entry name" value="DEHYDROGENASES, SHORT CHAIN"/>
    <property type="match status" value="1"/>
</dbReference>
<organism evidence="1 2">
    <name type="scientific">Caenorhabditis angaria</name>
    <dbReference type="NCBI Taxonomy" id="860376"/>
    <lineage>
        <taxon>Eukaryota</taxon>
        <taxon>Metazoa</taxon>
        <taxon>Ecdysozoa</taxon>
        <taxon>Nematoda</taxon>
        <taxon>Chromadorea</taxon>
        <taxon>Rhabditida</taxon>
        <taxon>Rhabditina</taxon>
        <taxon>Rhabditomorpha</taxon>
        <taxon>Rhabditoidea</taxon>
        <taxon>Rhabditidae</taxon>
        <taxon>Peloderinae</taxon>
        <taxon>Caenorhabditis</taxon>
    </lineage>
</organism>
<sequence length="247" mass="27306">MPFHPKSIVVTGSNRGIGFGLVQNFLKDPQVEKVIATARNVENAEKLKEIKDSRLHILPLDITSDSSINEFIEKLSEKVGDSGVDLLVNNAAVLIPYTTTQTPNRRIIQELFEVNTISVVILTQKMFPLLEKSKQSHSGIVTITSEMLGSIELNTTGSGRHEAMAYRMTKTAINQFIKTISIDLKNANSRIFSIGICPGWVQTDMGGTDGKLTIDESTSQIVSSINNLEPETHNGGYFRRDLTKIPY</sequence>
<gene>
    <name evidence="1" type="ORF">CAMP_LOCUS13648</name>
</gene>
<name>A0A9P1ITU6_9PELO</name>
<keyword evidence="2" id="KW-1185">Reference proteome</keyword>
<dbReference type="InterPro" id="IPR036291">
    <property type="entry name" value="NAD(P)-bd_dom_sf"/>
</dbReference>
<dbReference type="GO" id="GO:0005737">
    <property type="term" value="C:cytoplasm"/>
    <property type="evidence" value="ECO:0007669"/>
    <property type="project" value="TreeGrafter"/>
</dbReference>
<evidence type="ECO:0000313" key="1">
    <source>
        <dbReference type="EMBL" id="CAI5451011.1"/>
    </source>
</evidence>
<dbReference type="PRINTS" id="PR00081">
    <property type="entry name" value="GDHRDH"/>
</dbReference>
<comment type="caution">
    <text evidence="1">The sequence shown here is derived from an EMBL/GenBank/DDBJ whole genome shotgun (WGS) entry which is preliminary data.</text>
</comment>
<evidence type="ECO:0000313" key="2">
    <source>
        <dbReference type="Proteomes" id="UP001152747"/>
    </source>
</evidence>
<dbReference type="SUPFAM" id="SSF51735">
    <property type="entry name" value="NAD(P)-binding Rossmann-fold domains"/>
    <property type="match status" value="1"/>
</dbReference>
<proteinExistence type="predicted"/>
<dbReference type="PANTHER" id="PTHR43544">
    <property type="entry name" value="SHORT-CHAIN DEHYDROGENASE/REDUCTASE"/>
    <property type="match status" value="1"/>
</dbReference>
<reference evidence="1" key="1">
    <citation type="submission" date="2022-11" db="EMBL/GenBank/DDBJ databases">
        <authorList>
            <person name="Kikuchi T."/>
        </authorList>
    </citation>
    <scope>NUCLEOTIDE SEQUENCE</scope>
    <source>
        <strain evidence="1">PS1010</strain>
    </source>
</reference>
<dbReference type="InterPro" id="IPR051468">
    <property type="entry name" value="Fungal_SecMetab_SDRs"/>
</dbReference>
<dbReference type="EMBL" id="CANHGI010000005">
    <property type="protein sequence ID" value="CAI5451011.1"/>
    <property type="molecule type" value="Genomic_DNA"/>
</dbReference>
<dbReference type="CDD" id="cd05325">
    <property type="entry name" value="carb_red_sniffer_like_SDR_c"/>
    <property type="match status" value="1"/>
</dbReference>
<dbReference type="InterPro" id="IPR002347">
    <property type="entry name" value="SDR_fam"/>
</dbReference>